<dbReference type="AlphaFoldDB" id="A0A1H6BFY3"/>
<feature type="domain" description="Radical SAM core" evidence="15">
    <location>
        <begin position="45"/>
        <end position="263"/>
    </location>
</feature>
<keyword evidence="11 13" id="KW-0411">Iron-sulfur</keyword>
<dbReference type="SFLD" id="SFLDS00029">
    <property type="entry name" value="Radical_SAM"/>
    <property type="match status" value="1"/>
</dbReference>
<dbReference type="GO" id="GO:0009102">
    <property type="term" value="P:biotin biosynthetic process"/>
    <property type="evidence" value="ECO:0007669"/>
    <property type="project" value="UniProtKB-UniRule"/>
</dbReference>
<dbReference type="HAMAP" id="MF_01694">
    <property type="entry name" value="BioB"/>
    <property type="match status" value="1"/>
</dbReference>
<evidence type="ECO:0000256" key="7">
    <source>
        <dbReference type="ARBA" id="ARBA00022714"/>
    </source>
</evidence>
<evidence type="ECO:0000256" key="9">
    <source>
        <dbReference type="ARBA" id="ARBA00022756"/>
    </source>
</evidence>
<dbReference type="SUPFAM" id="SSF102114">
    <property type="entry name" value="Radical SAM enzymes"/>
    <property type="match status" value="1"/>
</dbReference>
<dbReference type="GO" id="GO:0051539">
    <property type="term" value="F:4 iron, 4 sulfur cluster binding"/>
    <property type="evidence" value="ECO:0007669"/>
    <property type="project" value="UniProtKB-KW"/>
</dbReference>
<comment type="cofactor">
    <cofactor evidence="13 14">
        <name>[4Fe-4S] cluster</name>
        <dbReference type="ChEBI" id="CHEBI:49883"/>
    </cofactor>
    <text evidence="13 14">Binds 1 [4Fe-4S] cluster. The cluster is coordinated with 3 cysteines and an exchangeable S-adenosyl-L-methionine.</text>
</comment>
<dbReference type="GO" id="GO:0004076">
    <property type="term" value="F:biotin synthase activity"/>
    <property type="evidence" value="ECO:0007669"/>
    <property type="project" value="UniProtKB-UniRule"/>
</dbReference>
<comment type="pathway">
    <text evidence="1 13">Cofactor biosynthesis; biotin biosynthesis; biotin from 7,8-diaminononanoate: step 2/2.</text>
</comment>
<feature type="binding site" evidence="13 14">
    <location>
        <position position="67"/>
    </location>
    <ligand>
        <name>[4Fe-4S] cluster</name>
        <dbReference type="ChEBI" id="CHEBI:49883"/>
        <note>4Fe-4S-S-AdoMet</note>
    </ligand>
</feature>
<feature type="binding site" evidence="13 14">
    <location>
        <position position="60"/>
    </location>
    <ligand>
        <name>[4Fe-4S] cluster</name>
        <dbReference type="ChEBI" id="CHEBI:49883"/>
        <note>4Fe-4S-S-AdoMet</note>
    </ligand>
</feature>
<dbReference type="InterPro" id="IPR006638">
    <property type="entry name" value="Elp3/MiaA/NifB-like_rSAM"/>
</dbReference>
<evidence type="ECO:0000256" key="12">
    <source>
        <dbReference type="ARBA" id="ARBA00051157"/>
    </source>
</evidence>
<dbReference type="Proteomes" id="UP000236752">
    <property type="component" value="Unassembled WGS sequence"/>
</dbReference>
<evidence type="ECO:0000313" key="16">
    <source>
        <dbReference type="EMBL" id="SEG59679.1"/>
    </source>
</evidence>
<keyword evidence="6 13" id="KW-0949">S-adenosyl-L-methionine</keyword>
<gene>
    <name evidence="13" type="primary">bioB</name>
    <name evidence="16" type="ORF">SAMN04488045_3527</name>
</gene>
<comment type="cofactor">
    <cofactor evidence="14">
        <name>[2Fe-2S] cluster</name>
        <dbReference type="ChEBI" id="CHEBI:190135"/>
    </cofactor>
    <text evidence="14">Binds 1 [2Fe-2S] cluster. The cluster is coordinated with 3 cysteines and 1 arginine.</text>
</comment>
<evidence type="ECO:0000259" key="15">
    <source>
        <dbReference type="PROSITE" id="PS51918"/>
    </source>
</evidence>
<dbReference type="SFLD" id="SFLDG01278">
    <property type="entry name" value="biotin_synthase_like"/>
    <property type="match status" value="1"/>
</dbReference>
<evidence type="ECO:0000256" key="13">
    <source>
        <dbReference type="HAMAP-Rule" id="MF_01694"/>
    </source>
</evidence>
<name>A0A1H6BFY3_9RHOB</name>
<evidence type="ECO:0000256" key="1">
    <source>
        <dbReference type="ARBA" id="ARBA00004942"/>
    </source>
</evidence>
<keyword evidence="17" id="KW-1185">Reference proteome</keyword>
<dbReference type="PANTHER" id="PTHR22976:SF2">
    <property type="entry name" value="BIOTIN SYNTHASE, MITOCHONDRIAL"/>
    <property type="match status" value="1"/>
</dbReference>
<protein>
    <recommendedName>
        <fullName evidence="3 13">Biotin synthase</fullName>
        <ecNumber evidence="3 13">2.8.1.6</ecNumber>
    </recommendedName>
</protein>
<dbReference type="PANTHER" id="PTHR22976">
    <property type="entry name" value="BIOTIN SYNTHASE"/>
    <property type="match status" value="1"/>
</dbReference>
<feature type="binding site" evidence="13 14">
    <location>
        <position position="104"/>
    </location>
    <ligand>
        <name>[2Fe-2S] cluster</name>
        <dbReference type="ChEBI" id="CHEBI:190135"/>
    </ligand>
</feature>
<dbReference type="InterPro" id="IPR024177">
    <property type="entry name" value="Biotin_synthase"/>
</dbReference>
<evidence type="ECO:0000256" key="2">
    <source>
        <dbReference type="ARBA" id="ARBA00010765"/>
    </source>
</evidence>
<comment type="cofactor">
    <cofactor evidence="13">
        <name>[2Fe-2S] cluster</name>
        <dbReference type="ChEBI" id="CHEBI:190135"/>
    </cofactor>
    <text evidence="13">Binds 1 [2Fe-2S] cluster. The cluster is coordinated with 3 cysteines and 1 arginine.</text>
</comment>
<dbReference type="SMART" id="SM00876">
    <property type="entry name" value="BATS"/>
    <property type="match status" value="1"/>
</dbReference>
<comment type="similarity">
    <text evidence="2 13">Belongs to the radical SAM superfamily. Biotin synthase family.</text>
</comment>
<evidence type="ECO:0000256" key="4">
    <source>
        <dbReference type="ARBA" id="ARBA00022485"/>
    </source>
</evidence>
<dbReference type="PIRSF" id="PIRSF001619">
    <property type="entry name" value="Biotin_synth"/>
    <property type="match status" value="1"/>
</dbReference>
<dbReference type="EC" id="2.8.1.6" evidence="3 13"/>
<dbReference type="InterPro" id="IPR002684">
    <property type="entry name" value="Biotin_synth/BioAB"/>
</dbReference>
<keyword evidence="7 13" id="KW-0001">2Fe-2S</keyword>
<dbReference type="FunFam" id="3.20.20.70:FF:000011">
    <property type="entry name" value="Biotin synthase"/>
    <property type="match status" value="1"/>
</dbReference>
<feature type="binding site" evidence="13 14">
    <location>
        <position position="267"/>
    </location>
    <ligand>
        <name>[2Fe-2S] cluster</name>
        <dbReference type="ChEBI" id="CHEBI:190135"/>
    </ligand>
</feature>
<dbReference type="Gene3D" id="3.20.20.70">
    <property type="entry name" value="Aldolase class I"/>
    <property type="match status" value="1"/>
</dbReference>
<dbReference type="CDD" id="cd01335">
    <property type="entry name" value="Radical_SAM"/>
    <property type="match status" value="1"/>
</dbReference>
<dbReference type="GO" id="GO:0005506">
    <property type="term" value="F:iron ion binding"/>
    <property type="evidence" value="ECO:0007669"/>
    <property type="project" value="UniProtKB-UniRule"/>
</dbReference>
<evidence type="ECO:0000256" key="5">
    <source>
        <dbReference type="ARBA" id="ARBA00022679"/>
    </source>
</evidence>
<accession>A0A1H6BFY3</accession>
<sequence length="331" mass="36395">MDFIDKMTSTSKEWSREAAQTLYDQPLMDLLFQAQTVHRQNFDPNKVQTSKLLSIKTGGCAEDCSYCSQSARNGSTLPASKLIEVERVLAEARRARDGGATRFCMGAAWREPKDRDMDSLVAMVEGVRALGMESCMTLGMLDDNQVVRLRDAGLDYYNHNIDTSERYYPEVITTRTFADRIDTLNRVKEAGIKVCSGGILGMGEETQDRLDMLVTLANLDPAPDSVPVNMLMPQADTPLADAAPVDPIDFVRIIAVARIMMPRSYVRLSAGRSDMSEEMQAMCFFAGANSMFVGETLLTAENPEEDKDALLFAKLGIQAETAAGQSAKAAE</sequence>
<keyword evidence="8 13" id="KW-0479">Metal-binding</keyword>
<evidence type="ECO:0000313" key="17">
    <source>
        <dbReference type="Proteomes" id="UP000236752"/>
    </source>
</evidence>
<dbReference type="SFLD" id="SFLDG01060">
    <property type="entry name" value="BATS_domain_containing"/>
    <property type="match status" value="1"/>
</dbReference>
<dbReference type="InterPro" id="IPR058240">
    <property type="entry name" value="rSAM_sf"/>
</dbReference>
<comment type="function">
    <text evidence="13">Catalyzes the conversion of dethiobiotin (DTB) to biotin by the insertion of a sulfur atom into dethiobiotin via a radical-based mechanism.</text>
</comment>
<evidence type="ECO:0000256" key="8">
    <source>
        <dbReference type="ARBA" id="ARBA00022723"/>
    </source>
</evidence>
<comment type="catalytic activity">
    <reaction evidence="12 13">
        <text>(4R,5S)-dethiobiotin + (sulfur carrier)-SH + 2 reduced [2Fe-2S]-[ferredoxin] + 2 S-adenosyl-L-methionine = (sulfur carrier)-H + biotin + 2 5'-deoxyadenosine + 2 L-methionine + 2 oxidized [2Fe-2S]-[ferredoxin]</text>
        <dbReference type="Rhea" id="RHEA:22060"/>
        <dbReference type="Rhea" id="RHEA-COMP:10000"/>
        <dbReference type="Rhea" id="RHEA-COMP:10001"/>
        <dbReference type="Rhea" id="RHEA-COMP:14737"/>
        <dbReference type="Rhea" id="RHEA-COMP:14739"/>
        <dbReference type="ChEBI" id="CHEBI:17319"/>
        <dbReference type="ChEBI" id="CHEBI:29917"/>
        <dbReference type="ChEBI" id="CHEBI:33737"/>
        <dbReference type="ChEBI" id="CHEBI:33738"/>
        <dbReference type="ChEBI" id="CHEBI:57586"/>
        <dbReference type="ChEBI" id="CHEBI:57844"/>
        <dbReference type="ChEBI" id="CHEBI:59789"/>
        <dbReference type="ChEBI" id="CHEBI:64428"/>
        <dbReference type="ChEBI" id="CHEBI:149473"/>
        <dbReference type="EC" id="2.8.1.6"/>
    </reaction>
</comment>
<dbReference type="SFLD" id="SFLDF00272">
    <property type="entry name" value="biotin_synthase"/>
    <property type="match status" value="1"/>
</dbReference>
<keyword evidence="9 13" id="KW-0093">Biotin biosynthesis</keyword>
<organism evidence="16 17">
    <name type="scientific">Thalassococcus halodurans</name>
    <dbReference type="NCBI Taxonomy" id="373675"/>
    <lineage>
        <taxon>Bacteria</taxon>
        <taxon>Pseudomonadati</taxon>
        <taxon>Pseudomonadota</taxon>
        <taxon>Alphaproteobacteria</taxon>
        <taxon>Rhodobacterales</taxon>
        <taxon>Roseobacteraceae</taxon>
        <taxon>Thalassococcus</taxon>
    </lineage>
</organism>
<evidence type="ECO:0000256" key="3">
    <source>
        <dbReference type="ARBA" id="ARBA00012236"/>
    </source>
</evidence>
<dbReference type="GO" id="GO:0051537">
    <property type="term" value="F:2 iron, 2 sulfur cluster binding"/>
    <property type="evidence" value="ECO:0007669"/>
    <property type="project" value="UniProtKB-KW"/>
</dbReference>
<dbReference type="EMBL" id="FNUZ01000007">
    <property type="protein sequence ID" value="SEG59679.1"/>
    <property type="molecule type" value="Genomic_DNA"/>
</dbReference>
<proteinExistence type="inferred from homology"/>
<dbReference type="InterPro" id="IPR010722">
    <property type="entry name" value="BATS_dom"/>
</dbReference>
<evidence type="ECO:0000256" key="10">
    <source>
        <dbReference type="ARBA" id="ARBA00023004"/>
    </source>
</evidence>
<feature type="binding site" evidence="13 14">
    <location>
        <position position="135"/>
    </location>
    <ligand>
        <name>[2Fe-2S] cluster</name>
        <dbReference type="ChEBI" id="CHEBI:190135"/>
    </ligand>
</feature>
<dbReference type="NCBIfam" id="TIGR00433">
    <property type="entry name" value="bioB"/>
    <property type="match status" value="1"/>
</dbReference>
<reference evidence="16 17" key="1">
    <citation type="submission" date="2016-10" db="EMBL/GenBank/DDBJ databases">
        <authorList>
            <person name="de Groot N.N."/>
        </authorList>
    </citation>
    <scope>NUCLEOTIDE SEQUENCE [LARGE SCALE GENOMIC DNA]</scope>
    <source>
        <strain evidence="16 17">DSM 26915</strain>
    </source>
</reference>
<dbReference type="SMART" id="SM00729">
    <property type="entry name" value="Elp3"/>
    <property type="match status" value="1"/>
</dbReference>
<keyword evidence="5 13" id="KW-0808">Transferase</keyword>
<dbReference type="InterPro" id="IPR013785">
    <property type="entry name" value="Aldolase_TIM"/>
</dbReference>
<keyword evidence="10 13" id="KW-0408">Iron</keyword>
<feature type="binding site" evidence="13 14">
    <location>
        <position position="64"/>
    </location>
    <ligand>
        <name>[4Fe-4S] cluster</name>
        <dbReference type="ChEBI" id="CHEBI:49883"/>
        <note>4Fe-4S-S-AdoMet</note>
    </ligand>
</feature>
<dbReference type="Pfam" id="PF06968">
    <property type="entry name" value="BATS"/>
    <property type="match status" value="1"/>
</dbReference>
<evidence type="ECO:0000256" key="11">
    <source>
        <dbReference type="ARBA" id="ARBA00023014"/>
    </source>
</evidence>
<keyword evidence="4 13" id="KW-0004">4Fe-4S</keyword>
<dbReference type="InterPro" id="IPR007197">
    <property type="entry name" value="rSAM"/>
</dbReference>
<evidence type="ECO:0000256" key="6">
    <source>
        <dbReference type="ARBA" id="ARBA00022691"/>
    </source>
</evidence>
<evidence type="ECO:0000256" key="14">
    <source>
        <dbReference type="PIRSR" id="PIRSR001619-1"/>
    </source>
</evidence>
<comment type="subunit">
    <text evidence="13">Homodimer.</text>
</comment>
<dbReference type="UniPathway" id="UPA00078">
    <property type="reaction ID" value="UER00162"/>
</dbReference>
<dbReference type="PROSITE" id="PS51918">
    <property type="entry name" value="RADICAL_SAM"/>
    <property type="match status" value="1"/>
</dbReference>
<feature type="binding site" evidence="13 14">
    <location>
        <position position="195"/>
    </location>
    <ligand>
        <name>[2Fe-2S] cluster</name>
        <dbReference type="ChEBI" id="CHEBI:190135"/>
    </ligand>
</feature>
<dbReference type="Pfam" id="PF04055">
    <property type="entry name" value="Radical_SAM"/>
    <property type="match status" value="1"/>
</dbReference>